<dbReference type="GO" id="GO:0006508">
    <property type="term" value="P:proteolysis"/>
    <property type="evidence" value="ECO:0007669"/>
    <property type="project" value="UniProtKB-KW"/>
</dbReference>
<dbReference type="PRINTS" id="PR00723">
    <property type="entry name" value="SUBTILISIN"/>
</dbReference>
<dbReference type="Gene3D" id="2.60.40.10">
    <property type="entry name" value="Immunoglobulins"/>
    <property type="match status" value="1"/>
</dbReference>
<gene>
    <name evidence="10" type="ORF">Psi01_83200</name>
</gene>
<keyword evidence="11" id="KW-1185">Reference proteome</keyword>
<evidence type="ECO:0000259" key="9">
    <source>
        <dbReference type="Pfam" id="PF00082"/>
    </source>
</evidence>
<feature type="active site" description="Charge relay system" evidence="5 6">
    <location>
        <position position="437"/>
    </location>
</feature>
<evidence type="ECO:0000256" key="1">
    <source>
        <dbReference type="ARBA" id="ARBA00011073"/>
    </source>
</evidence>
<feature type="compositionally biased region" description="Pro residues" evidence="7">
    <location>
        <begin position="34"/>
        <end position="46"/>
    </location>
</feature>
<keyword evidence="2 6" id="KW-0645">Protease</keyword>
<dbReference type="InterPro" id="IPR050131">
    <property type="entry name" value="Peptidase_S8_subtilisin-like"/>
</dbReference>
<dbReference type="InterPro" id="IPR015500">
    <property type="entry name" value="Peptidase_S8_subtilisin-rel"/>
</dbReference>
<evidence type="ECO:0000313" key="11">
    <source>
        <dbReference type="Proteomes" id="UP000619788"/>
    </source>
</evidence>
<dbReference type="InterPro" id="IPR036852">
    <property type="entry name" value="Peptidase_S8/S53_dom_sf"/>
</dbReference>
<dbReference type="PANTHER" id="PTHR43806">
    <property type="entry name" value="PEPTIDASE S8"/>
    <property type="match status" value="1"/>
</dbReference>
<evidence type="ECO:0000256" key="2">
    <source>
        <dbReference type="ARBA" id="ARBA00022670"/>
    </source>
</evidence>
<name>A0A8J3SS35_9ACTN</name>
<dbReference type="InterPro" id="IPR023828">
    <property type="entry name" value="Peptidase_S8_Ser-AS"/>
</dbReference>
<feature type="domain" description="Peptidase S8/S53" evidence="9">
    <location>
        <begin position="231"/>
        <end position="485"/>
    </location>
</feature>
<evidence type="ECO:0000256" key="7">
    <source>
        <dbReference type="SAM" id="MobiDB-lite"/>
    </source>
</evidence>
<accession>A0A8J3SS35</accession>
<keyword evidence="8" id="KW-0732">Signal</keyword>
<dbReference type="EMBL" id="BOOJ01000094">
    <property type="protein sequence ID" value="GIH97690.1"/>
    <property type="molecule type" value="Genomic_DNA"/>
</dbReference>
<comment type="caution">
    <text evidence="10">The sequence shown here is derived from an EMBL/GenBank/DDBJ whole genome shotgun (WGS) entry which is preliminary data.</text>
</comment>
<evidence type="ECO:0000256" key="8">
    <source>
        <dbReference type="SAM" id="SignalP"/>
    </source>
</evidence>
<dbReference type="PROSITE" id="PS51892">
    <property type="entry name" value="SUBTILASE"/>
    <property type="match status" value="1"/>
</dbReference>
<dbReference type="GO" id="GO:0005975">
    <property type="term" value="P:carbohydrate metabolic process"/>
    <property type="evidence" value="ECO:0007669"/>
    <property type="project" value="UniProtKB-ARBA"/>
</dbReference>
<dbReference type="Proteomes" id="UP000619788">
    <property type="component" value="Unassembled WGS sequence"/>
</dbReference>
<sequence>MLRRLPRALLHTLTVTVLATTVITAPPTSADSSPAPPAPGAAPPSPGGNVPAGPVKLTLVTGDTVTVGRGPRGIASYRITPGEGRGHITFLTRSKGEGQLSVIPSDTAALLAADRLDPALFDLNALLDNGSGGTPAVLVQHSRGADRADRAKTALGTGAKVVRALPRLGVSAVRAERPARMWKAITGAAAEARSLRGGVTKIWLDRTLRITLDQSVPQIRAPQAWAAGYTGEGVTVAVLDTGYDSDHPDLAGVVTSSADFTSSGGPGDEVGHGTHVAATIAGQNAPYKGVAPGVKLAVGKVCTVGGCPESAILAGMEWAARTAGAKVINMSLGHPDEPGVDPLEQAVNDLSQETGALFTISAGNSHCRFGGSTVGSPGTADAALSVGAVYRDDSVTDFSSCGPRRDDQVMKPDIMAPGAGIVAAFPGGGHRALSGTSMAAPHVAGAAALLAQRHPDWDGRRLKAALMSTAHAGTQNVPSDRYGLGRVDAEAAVTAAVTPGIASVHLVQPWPRPQEAPTRTVTYSNTGASTVSLRLATTTTPGSVTLSADRLEVPAGGSAEVTLTYRSAGSAERRELGLLTATDAGGTVVAKTALALYEEARYNVEVSLLDRRGEPASASVAAVDGTTGEVTWAAFKAGRGRLLLPAGTHYLATTIYPATPDDLTYTAAVQKVTVTEPDAVTSATIDARAGRQVELTVDENAARPVARSLSLSVRVGGRMALSEGGNLSGDSRWAVVPLQDAGVGYSARAVFDKDGSGDDAPTPYVYRVADVRTGVPADPRRAFTKAELTKVNVVYRSQAAPAAGTAEVGMVSEGLPTLMHTFPVALPSTVTEYRSPGVYSAGLRFGGHWLVAHDREYGPGRDDTEVWNGAVSGPLLEGATGARRLDFMSIPNISWFTDAGPRRWASTPVAGTMTLSRGGQQLAQWSAGVYGYVDALPTARETYTLTAAVTRDAADAALATRIDTTWRFTSEGTSEYVDNPLFVPRLTALGLDEANRAAGGSRTEVLLGHSGTPSGAVSATGAEVSLDDGATWSPLTITPAPGVLGRVTIANPAAEGHVSLRVSLADAAGNTVVHAVRRAYRVRAATGATTVVRVHYDAGWGNRITLRGDTAPLRWDTGQECVGKAAGLWECEIHGIPAGQGFRFKPLINDTRWSIGADHTGTGGQSIDITPRF</sequence>
<dbReference type="PANTHER" id="PTHR43806:SF11">
    <property type="entry name" value="CEREVISIN-RELATED"/>
    <property type="match status" value="1"/>
</dbReference>
<feature type="region of interest" description="Disordered" evidence="7">
    <location>
        <begin position="27"/>
        <end position="54"/>
    </location>
</feature>
<comment type="similarity">
    <text evidence="1 6">Belongs to the peptidase S8 family.</text>
</comment>
<evidence type="ECO:0000256" key="4">
    <source>
        <dbReference type="ARBA" id="ARBA00022825"/>
    </source>
</evidence>
<dbReference type="Pfam" id="PF00082">
    <property type="entry name" value="Peptidase_S8"/>
    <property type="match status" value="1"/>
</dbReference>
<feature type="active site" description="Charge relay system" evidence="5 6">
    <location>
        <position position="240"/>
    </location>
</feature>
<feature type="chain" id="PRO_5038628416" evidence="8">
    <location>
        <begin position="20"/>
        <end position="1173"/>
    </location>
</feature>
<reference evidence="10 11" key="1">
    <citation type="submission" date="2021-01" db="EMBL/GenBank/DDBJ databases">
        <title>Whole genome shotgun sequence of Planobispora siamensis NBRC 107568.</title>
        <authorList>
            <person name="Komaki H."/>
            <person name="Tamura T."/>
        </authorList>
    </citation>
    <scope>NUCLEOTIDE SEQUENCE [LARGE SCALE GENOMIC DNA]</scope>
    <source>
        <strain evidence="10 11">NBRC 107568</strain>
    </source>
</reference>
<evidence type="ECO:0000256" key="6">
    <source>
        <dbReference type="PROSITE-ProRule" id="PRU01240"/>
    </source>
</evidence>
<keyword evidence="3 6" id="KW-0378">Hydrolase</keyword>
<organism evidence="10 11">
    <name type="scientific">Planobispora siamensis</name>
    <dbReference type="NCBI Taxonomy" id="936338"/>
    <lineage>
        <taxon>Bacteria</taxon>
        <taxon>Bacillati</taxon>
        <taxon>Actinomycetota</taxon>
        <taxon>Actinomycetes</taxon>
        <taxon>Streptosporangiales</taxon>
        <taxon>Streptosporangiaceae</taxon>
        <taxon>Planobispora</taxon>
    </lineage>
</organism>
<dbReference type="SUPFAM" id="SSF52743">
    <property type="entry name" value="Subtilisin-like"/>
    <property type="match status" value="1"/>
</dbReference>
<dbReference type="AlphaFoldDB" id="A0A8J3SS35"/>
<evidence type="ECO:0000313" key="10">
    <source>
        <dbReference type="EMBL" id="GIH97690.1"/>
    </source>
</evidence>
<proteinExistence type="inferred from homology"/>
<dbReference type="PROSITE" id="PS00138">
    <property type="entry name" value="SUBTILASE_SER"/>
    <property type="match status" value="1"/>
</dbReference>
<keyword evidence="4 6" id="KW-0720">Serine protease</keyword>
<dbReference type="GO" id="GO:0004252">
    <property type="term" value="F:serine-type endopeptidase activity"/>
    <property type="evidence" value="ECO:0007669"/>
    <property type="project" value="UniProtKB-UniRule"/>
</dbReference>
<feature type="active site" description="Charge relay system" evidence="5 6">
    <location>
        <position position="272"/>
    </location>
</feature>
<protein>
    <submittedName>
        <fullName evidence="10">Serine protease</fullName>
    </submittedName>
</protein>
<dbReference type="InterPro" id="IPR013783">
    <property type="entry name" value="Ig-like_fold"/>
</dbReference>
<feature type="signal peptide" evidence="8">
    <location>
        <begin position="1"/>
        <end position="19"/>
    </location>
</feature>
<evidence type="ECO:0000256" key="5">
    <source>
        <dbReference type="PIRSR" id="PIRSR615500-1"/>
    </source>
</evidence>
<dbReference type="InterPro" id="IPR000209">
    <property type="entry name" value="Peptidase_S8/S53_dom"/>
</dbReference>
<dbReference type="Gene3D" id="3.40.50.200">
    <property type="entry name" value="Peptidase S8/S53 domain"/>
    <property type="match status" value="1"/>
</dbReference>
<evidence type="ECO:0000256" key="3">
    <source>
        <dbReference type="ARBA" id="ARBA00022801"/>
    </source>
</evidence>